<keyword evidence="2" id="KW-1185">Reference proteome</keyword>
<dbReference type="InterPro" id="IPR011604">
    <property type="entry name" value="PDDEXK-like_dom_sf"/>
</dbReference>
<name>A0ABT4IMG8_9EURY</name>
<accession>A0ABT4IMG8</accession>
<proteinExistence type="predicted"/>
<evidence type="ECO:0000313" key="1">
    <source>
        <dbReference type="EMBL" id="MCZ0862942.1"/>
    </source>
</evidence>
<dbReference type="RefSeq" id="WP_268923198.1">
    <property type="nucleotide sequence ID" value="NZ_JAPTGC010000007.1"/>
</dbReference>
<sequence>MMSSPIPVRELVRCSICPLQVYLSRSTPEEFAEPAGYSIAKQIAVHLGDELDLAEIREELETVLPDAGEEEYAQASAMVDACRRTVWRSPVSTDVFVSSQKYGITGKIDRLFEDGFSIVRSSAAPSSGIYASDRLRLTAYWFCLLEEHNKPFAGSVEYLGSGTVRHLASPAPADRRAFLAALRSAESVFRGEIPRPREGRHCLSCTFHERCRDVLRPKSLFERLYSAR</sequence>
<comment type="caution">
    <text evidence="1">The sequence shown here is derived from an EMBL/GenBank/DDBJ whole genome shotgun (WGS) entry which is preliminary data.</text>
</comment>
<dbReference type="Proteomes" id="UP001141336">
    <property type="component" value="Unassembled WGS sequence"/>
</dbReference>
<evidence type="ECO:0000313" key="2">
    <source>
        <dbReference type="Proteomes" id="UP001141336"/>
    </source>
</evidence>
<reference evidence="1" key="1">
    <citation type="submission" date="2022-12" db="EMBL/GenBank/DDBJ databases">
        <title>Isolation and characterisation of novel Methanocorpusculum spp. from native Australian herbivores indicates the genus is ancestrally host-associated.</title>
        <authorList>
            <person name="Volmer J.G."/>
            <person name="Soo R.M."/>
            <person name="Evans P.N."/>
            <person name="Hoedt E.C."/>
            <person name="Astorga Alsina A.L."/>
            <person name="Woodcroft B.J."/>
            <person name="Tyson G.W."/>
            <person name="Hugenholtz P."/>
            <person name="Morrison M."/>
        </authorList>
    </citation>
    <scope>NUCLEOTIDE SEQUENCE</scope>
    <source>
        <strain evidence="1">CW153</strain>
    </source>
</reference>
<gene>
    <name evidence="1" type="ORF">O0S09_06720</name>
</gene>
<dbReference type="Gene3D" id="3.90.320.10">
    <property type="match status" value="1"/>
</dbReference>
<dbReference type="EMBL" id="JAPTGC010000007">
    <property type="protein sequence ID" value="MCZ0862942.1"/>
    <property type="molecule type" value="Genomic_DNA"/>
</dbReference>
<protein>
    <submittedName>
        <fullName evidence="1">Dna2/Cas4 domain-containing protein</fullName>
    </submittedName>
</protein>
<organism evidence="1 2">
    <name type="scientific">Methanocorpusculum vombati</name>
    <dbReference type="NCBI Taxonomy" id="3002864"/>
    <lineage>
        <taxon>Archaea</taxon>
        <taxon>Methanobacteriati</taxon>
        <taxon>Methanobacteriota</taxon>
        <taxon>Stenosarchaea group</taxon>
        <taxon>Methanomicrobia</taxon>
        <taxon>Methanomicrobiales</taxon>
        <taxon>Methanocorpusculaceae</taxon>
        <taxon>Methanocorpusculum</taxon>
    </lineage>
</organism>